<reference evidence="1 2" key="1">
    <citation type="journal article" date="2019" name="Int. J. Syst. Evol. Microbiol.">
        <title>The Global Catalogue of Microorganisms (GCM) 10K type strain sequencing project: providing services to taxonomists for standard genome sequencing and annotation.</title>
        <authorList>
            <consortium name="The Broad Institute Genomics Platform"/>
            <consortium name="The Broad Institute Genome Sequencing Center for Infectious Disease"/>
            <person name="Wu L."/>
            <person name="Ma J."/>
        </authorList>
    </citation>
    <scope>NUCLEOTIDE SEQUENCE [LARGE SCALE GENOMIC DNA]</scope>
    <source>
        <strain evidence="1 2">JCM 15478</strain>
    </source>
</reference>
<evidence type="ECO:0000313" key="2">
    <source>
        <dbReference type="Proteomes" id="UP001500016"/>
    </source>
</evidence>
<dbReference type="RefSeq" id="WP_344524044.1">
    <property type="nucleotide sequence ID" value="NZ_BAAAPE010000001.1"/>
</dbReference>
<sequence length="104" mass="11289">MTARKVGTAALDDCRGALVEDIATGFVGVLVDVIHEFVDPAQPRTDRPRDMVFIRPRGGGREHTTAPDMVCLVEVAQGRSCSHPRTEERGGKIYCSSCGAQLYL</sequence>
<evidence type="ECO:0000313" key="1">
    <source>
        <dbReference type="EMBL" id="GAA2064131.1"/>
    </source>
</evidence>
<dbReference type="Proteomes" id="UP001500016">
    <property type="component" value="Unassembled WGS sequence"/>
</dbReference>
<protein>
    <submittedName>
        <fullName evidence="1">Uncharacterized protein</fullName>
    </submittedName>
</protein>
<name>A0ABN2VKD1_9ACTN</name>
<proteinExistence type="predicted"/>
<organism evidence="1 2">
    <name type="scientific">Streptomyces albiaxialis</name>
    <dbReference type="NCBI Taxonomy" id="329523"/>
    <lineage>
        <taxon>Bacteria</taxon>
        <taxon>Bacillati</taxon>
        <taxon>Actinomycetota</taxon>
        <taxon>Actinomycetes</taxon>
        <taxon>Kitasatosporales</taxon>
        <taxon>Streptomycetaceae</taxon>
        <taxon>Streptomyces</taxon>
    </lineage>
</organism>
<keyword evidence="2" id="KW-1185">Reference proteome</keyword>
<dbReference type="EMBL" id="BAAAPE010000001">
    <property type="protein sequence ID" value="GAA2064131.1"/>
    <property type="molecule type" value="Genomic_DNA"/>
</dbReference>
<accession>A0ABN2VKD1</accession>
<comment type="caution">
    <text evidence="1">The sequence shown here is derived from an EMBL/GenBank/DDBJ whole genome shotgun (WGS) entry which is preliminary data.</text>
</comment>
<gene>
    <name evidence="1" type="ORF">GCM10009801_08530</name>
</gene>